<name>K9VF29_9CYAN</name>
<feature type="transmembrane region" description="Helical" evidence="1">
    <location>
        <begin position="186"/>
        <end position="209"/>
    </location>
</feature>
<keyword evidence="3" id="KW-1185">Reference proteome</keyword>
<evidence type="ECO:0000313" key="2">
    <source>
        <dbReference type="EMBL" id="AFZ06713.1"/>
    </source>
</evidence>
<dbReference type="HOGENOM" id="CLU_1234019_0_0_3"/>
<feature type="transmembrane region" description="Helical" evidence="1">
    <location>
        <begin position="126"/>
        <end position="147"/>
    </location>
</feature>
<keyword evidence="1" id="KW-0472">Membrane</keyword>
<keyword evidence="1" id="KW-0812">Transmembrane</keyword>
<dbReference type="KEGG" id="oni:Osc7112_2257"/>
<gene>
    <name evidence="2" type="ORF">Osc7112_2257</name>
</gene>
<reference evidence="2 3" key="1">
    <citation type="submission" date="2012-05" db="EMBL/GenBank/DDBJ databases">
        <title>Finished chromosome of genome of Oscillatoria sp. PCC 7112.</title>
        <authorList>
            <consortium name="US DOE Joint Genome Institute"/>
            <person name="Gugger M."/>
            <person name="Coursin T."/>
            <person name="Rippka R."/>
            <person name="Tandeau De Marsac N."/>
            <person name="Huntemann M."/>
            <person name="Wei C.-L."/>
            <person name="Han J."/>
            <person name="Detter J.C."/>
            <person name="Han C."/>
            <person name="Tapia R."/>
            <person name="Davenport K."/>
            <person name="Daligault H."/>
            <person name="Erkkila T."/>
            <person name="Gu W."/>
            <person name="Munk A.C.C."/>
            <person name="Teshima H."/>
            <person name="Xu Y."/>
            <person name="Chain P."/>
            <person name="Chen A."/>
            <person name="Krypides N."/>
            <person name="Mavromatis K."/>
            <person name="Markowitz V."/>
            <person name="Szeto E."/>
            <person name="Ivanova N."/>
            <person name="Mikhailova N."/>
            <person name="Ovchinnikova G."/>
            <person name="Pagani I."/>
            <person name="Pati A."/>
            <person name="Goodwin L."/>
            <person name="Peters L."/>
            <person name="Pitluck S."/>
            <person name="Woyke T."/>
            <person name="Kerfeld C."/>
        </authorList>
    </citation>
    <scope>NUCLEOTIDE SEQUENCE [LARGE SCALE GENOMIC DNA]</scope>
    <source>
        <strain evidence="2 3">PCC 7112</strain>
    </source>
</reference>
<dbReference type="OrthoDB" id="9854542at2"/>
<keyword evidence="1" id="KW-1133">Transmembrane helix</keyword>
<organism evidence="2 3">
    <name type="scientific">Phormidium nigroviride PCC 7112</name>
    <dbReference type="NCBI Taxonomy" id="179408"/>
    <lineage>
        <taxon>Bacteria</taxon>
        <taxon>Bacillati</taxon>
        <taxon>Cyanobacteriota</taxon>
        <taxon>Cyanophyceae</taxon>
        <taxon>Oscillatoriophycideae</taxon>
        <taxon>Oscillatoriales</taxon>
        <taxon>Oscillatoriaceae</taxon>
        <taxon>Phormidium</taxon>
    </lineage>
</organism>
<dbReference type="AlphaFoldDB" id="K9VF29"/>
<feature type="transmembrane region" description="Helical" evidence="1">
    <location>
        <begin position="159"/>
        <end position="180"/>
    </location>
</feature>
<accession>K9VF29</accession>
<dbReference type="RefSeq" id="WP_015176014.1">
    <property type="nucleotide sequence ID" value="NC_019729.1"/>
</dbReference>
<feature type="transmembrane region" description="Helical" evidence="1">
    <location>
        <begin position="92"/>
        <end position="114"/>
    </location>
</feature>
<protein>
    <submittedName>
        <fullName evidence="2">Uncharacterized protein</fullName>
    </submittedName>
</protein>
<sequence>MSEVCFNVSGHKIQLILSLSGKQSIVHDNKTISEKGSSLTPTSKHYFKVSEDGKMSSYEVVFKAKFSGVVEYSVQRNNVLVKKGTLSTFTPGLMRISFFSIGLALFLNTISLIFIPQFREVFLQSLLNYIDVGINFLFSIAFLGLGISLKRLLLRNLRFVTTVLWIRVGIMIFGSLSLIFRYLQEGIILSNIWVIALRLGYIWLFWFLLNNCEALAQEFKSQSS</sequence>
<dbReference type="Proteomes" id="UP000010478">
    <property type="component" value="Chromosome"/>
</dbReference>
<evidence type="ECO:0000313" key="3">
    <source>
        <dbReference type="Proteomes" id="UP000010478"/>
    </source>
</evidence>
<proteinExistence type="predicted"/>
<evidence type="ECO:0000256" key="1">
    <source>
        <dbReference type="SAM" id="Phobius"/>
    </source>
</evidence>
<dbReference type="EMBL" id="CP003614">
    <property type="protein sequence ID" value="AFZ06713.1"/>
    <property type="molecule type" value="Genomic_DNA"/>
</dbReference>